<evidence type="ECO:0000256" key="1">
    <source>
        <dbReference type="ARBA" id="ARBA00022676"/>
    </source>
</evidence>
<evidence type="ECO:0000313" key="4">
    <source>
        <dbReference type="EMBL" id="SEU02522.1"/>
    </source>
</evidence>
<dbReference type="Gene3D" id="3.90.550.10">
    <property type="entry name" value="Spore Coat Polysaccharide Biosynthesis Protein SpsA, Chain A"/>
    <property type="match status" value="1"/>
</dbReference>
<reference evidence="4 5" key="1">
    <citation type="submission" date="2016-10" db="EMBL/GenBank/DDBJ databases">
        <authorList>
            <person name="Varghese N."/>
            <person name="Submissions S."/>
        </authorList>
    </citation>
    <scope>NUCLEOTIDE SEQUENCE [LARGE SCALE GENOMIC DNA]</scope>
    <source>
        <strain evidence="4 5">ATCC 19403</strain>
    </source>
</reference>
<dbReference type="CDD" id="cd04194">
    <property type="entry name" value="GT8_A4GalT_like"/>
    <property type="match status" value="1"/>
</dbReference>
<dbReference type="RefSeq" id="WP_054791274.1">
    <property type="nucleotide sequence ID" value="NZ_LT630003.1"/>
</dbReference>
<gene>
    <name evidence="4" type="ORF">SAMN02745906_4095</name>
</gene>
<keyword evidence="5" id="KW-1185">Reference proteome</keyword>
<dbReference type="EMBL" id="LT630003">
    <property type="protein sequence ID" value="SEU02522.1"/>
    <property type="molecule type" value="Genomic_DNA"/>
</dbReference>
<dbReference type="InterPro" id="IPR050748">
    <property type="entry name" value="Glycosyltrans_8_dom-fam"/>
</dbReference>
<sequence length="273" mass="31684">MHNDTINLLVTFDKNYIKPFQTMLVSLLANNPRETVHVWLLHSAIPQEELQALEEYCSLRCVPLTPLQVDRAIFQNAPISKRYPQEMYYRLLAPHLLPESLEKVLYLDPDILVINPLRPLWDVELKGCAFAAASHTGITEIMNDINRVRLGTEHDYYNTGVLLMDLEKARELVKTDAIFKCVSEHESDLLLPDQDVFNFLYGQQTMQVDDAIWNYDARYYSNYLIRSGGIINLEWVMQKTAVLHFCGKRKPWAASYSHRFGSLYKHYMQAAAR</sequence>
<dbReference type="InterPro" id="IPR002495">
    <property type="entry name" value="Glyco_trans_8"/>
</dbReference>
<keyword evidence="1" id="KW-0328">Glycosyltransferase</keyword>
<proteinExistence type="predicted"/>
<dbReference type="Proteomes" id="UP000198970">
    <property type="component" value="Chromosome I"/>
</dbReference>
<protein>
    <submittedName>
        <fullName evidence="4">Lipopolysaccharide biosynthesis protein, LPS:glycosyltransferase</fullName>
    </submittedName>
</protein>
<dbReference type="SUPFAM" id="SSF53448">
    <property type="entry name" value="Nucleotide-diphospho-sugar transferases"/>
    <property type="match status" value="1"/>
</dbReference>
<organism evidence="4 5">
    <name type="scientific">Lacrimispora sphenoides JCM 1415</name>
    <dbReference type="NCBI Taxonomy" id="1297793"/>
    <lineage>
        <taxon>Bacteria</taxon>
        <taxon>Bacillati</taxon>
        <taxon>Bacillota</taxon>
        <taxon>Clostridia</taxon>
        <taxon>Lachnospirales</taxon>
        <taxon>Lachnospiraceae</taxon>
        <taxon>Lacrimispora</taxon>
    </lineage>
</organism>
<evidence type="ECO:0000256" key="2">
    <source>
        <dbReference type="ARBA" id="ARBA00022679"/>
    </source>
</evidence>
<dbReference type="PANTHER" id="PTHR13778:SF47">
    <property type="entry name" value="LIPOPOLYSACCHARIDE 1,3-GALACTOSYLTRANSFERASE"/>
    <property type="match status" value="1"/>
</dbReference>
<evidence type="ECO:0000313" key="5">
    <source>
        <dbReference type="Proteomes" id="UP000198970"/>
    </source>
</evidence>
<evidence type="ECO:0000256" key="3">
    <source>
        <dbReference type="ARBA" id="ARBA00022723"/>
    </source>
</evidence>
<name>A0ABY1CGE3_9FIRM</name>
<dbReference type="Pfam" id="PF01501">
    <property type="entry name" value="Glyco_transf_8"/>
    <property type="match status" value="1"/>
</dbReference>
<accession>A0ABY1CGE3</accession>
<dbReference type="InterPro" id="IPR029044">
    <property type="entry name" value="Nucleotide-diphossugar_trans"/>
</dbReference>
<keyword evidence="2" id="KW-0808">Transferase</keyword>
<dbReference type="PANTHER" id="PTHR13778">
    <property type="entry name" value="GLYCOSYLTRANSFERASE 8 DOMAIN-CONTAINING PROTEIN"/>
    <property type="match status" value="1"/>
</dbReference>
<keyword evidence="3" id="KW-0479">Metal-binding</keyword>